<evidence type="ECO:0000256" key="4">
    <source>
        <dbReference type="ARBA" id="ARBA00022723"/>
    </source>
</evidence>
<dbReference type="SUPFAM" id="SSF53187">
    <property type="entry name" value="Zn-dependent exopeptidases"/>
    <property type="match status" value="1"/>
</dbReference>
<comment type="similarity">
    <text evidence="2">Belongs to the peptidase M20 family.</text>
</comment>
<evidence type="ECO:0000256" key="7">
    <source>
        <dbReference type="PIRSR" id="PIRSR001235-1"/>
    </source>
</evidence>
<feature type="binding site" evidence="7">
    <location>
        <position position="92"/>
    </location>
    <ligand>
        <name>Zn(2+)</name>
        <dbReference type="ChEBI" id="CHEBI:29105"/>
        <label>2</label>
    </ligand>
</feature>
<dbReference type="InterPro" id="IPR002933">
    <property type="entry name" value="Peptidase_M20"/>
</dbReference>
<feature type="binding site" evidence="7">
    <location>
        <position position="92"/>
    </location>
    <ligand>
        <name>Zn(2+)</name>
        <dbReference type="ChEBI" id="CHEBI:29105"/>
        <label>1</label>
    </ligand>
</feature>
<dbReference type="Pfam" id="PF07687">
    <property type="entry name" value="M20_dimer"/>
    <property type="match status" value="1"/>
</dbReference>
<feature type="binding site" evidence="7">
    <location>
        <position position="81"/>
    </location>
    <ligand>
        <name>Zn(2+)</name>
        <dbReference type="ChEBI" id="CHEBI:29105"/>
        <label>1</label>
    </ligand>
</feature>
<dbReference type="InterPro" id="IPR036264">
    <property type="entry name" value="Bact_exopeptidase_dim_dom"/>
</dbReference>
<reference evidence="9 10" key="1">
    <citation type="submission" date="2016-10" db="EMBL/GenBank/DDBJ databases">
        <authorList>
            <person name="de Groot N.N."/>
        </authorList>
    </citation>
    <scope>NUCLEOTIDE SEQUENCE [LARGE SCALE GENOMIC DNA]</scope>
    <source>
        <strain evidence="9 10">GAS522</strain>
    </source>
</reference>
<comment type="cofactor">
    <cofactor evidence="7">
        <name>Zn(2+)</name>
        <dbReference type="ChEBI" id="CHEBI:29105"/>
    </cofactor>
    <text evidence="7">Binds 2 Zn(2+) ions per subunit.</text>
</comment>
<dbReference type="Pfam" id="PF01546">
    <property type="entry name" value="Peptidase_M20"/>
    <property type="match status" value="1"/>
</dbReference>
<evidence type="ECO:0000313" key="10">
    <source>
        <dbReference type="Proteomes" id="UP000183208"/>
    </source>
</evidence>
<dbReference type="Proteomes" id="UP000183208">
    <property type="component" value="Unassembled WGS sequence"/>
</dbReference>
<dbReference type="CDD" id="cd03884">
    <property type="entry name" value="M20_bAS"/>
    <property type="match status" value="1"/>
</dbReference>
<dbReference type="EMBL" id="FNTI01000001">
    <property type="protein sequence ID" value="SEE38145.1"/>
    <property type="molecule type" value="Genomic_DNA"/>
</dbReference>
<proteinExistence type="inferred from homology"/>
<evidence type="ECO:0000259" key="8">
    <source>
        <dbReference type="Pfam" id="PF07687"/>
    </source>
</evidence>
<keyword evidence="6" id="KW-0464">Manganese</keyword>
<dbReference type="SUPFAM" id="SSF55031">
    <property type="entry name" value="Bacterial exopeptidase dimerisation domain"/>
    <property type="match status" value="1"/>
</dbReference>
<dbReference type="RefSeq" id="WP_074829225.1">
    <property type="nucleotide sequence ID" value="NZ_FNTI01000001.1"/>
</dbReference>
<feature type="domain" description="Peptidase M20 dimerisation" evidence="8">
    <location>
        <begin position="209"/>
        <end position="308"/>
    </location>
</feature>
<feature type="binding site" evidence="7">
    <location>
        <position position="188"/>
    </location>
    <ligand>
        <name>Zn(2+)</name>
        <dbReference type="ChEBI" id="CHEBI:29105"/>
        <label>1</label>
    </ligand>
</feature>
<gene>
    <name evidence="9" type="ORF">SAMN05444171_7251</name>
</gene>
<name>A0A1H5ID81_9BRAD</name>
<dbReference type="PANTHER" id="PTHR32494">
    <property type="entry name" value="ALLANTOATE DEIMINASE-RELATED"/>
    <property type="match status" value="1"/>
</dbReference>
<evidence type="ECO:0000256" key="2">
    <source>
        <dbReference type="ARBA" id="ARBA00006153"/>
    </source>
</evidence>
<dbReference type="PANTHER" id="PTHR32494:SF19">
    <property type="entry name" value="ALLANTOATE DEIMINASE-RELATED"/>
    <property type="match status" value="1"/>
</dbReference>
<evidence type="ECO:0000313" key="9">
    <source>
        <dbReference type="EMBL" id="SEE38145.1"/>
    </source>
</evidence>
<evidence type="ECO:0000256" key="5">
    <source>
        <dbReference type="ARBA" id="ARBA00022801"/>
    </source>
</evidence>
<organism evidence="9 10">
    <name type="scientific">Bradyrhizobium lablabi</name>
    <dbReference type="NCBI Taxonomy" id="722472"/>
    <lineage>
        <taxon>Bacteria</taxon>
        <taxon>Pseudomonadati</taxon>
        <taxon>Pseudomonadota</taxon>
        <taxon>Alphaproteobacteria</taxon>
        <taxon>Hyphomicrobiales</taxon>
        <taxon>Nitrobacteraceae</taxon>
        <taxon>Bradyrhizobium</taxon>
    </lineage>
</organism>
<evidence type="ECO:0000256" key="1">
    <source>
        <dbReference type="ARBA" id="ARBA00001936"/>
    </source>
</evidence>
<feature type="binding site" evidence="7">
    <location>
        <position position="382"/>
    </location>
    <ligand>
        <name>Zn(2+)</name>
        <dbReference type="ChEBI" id="CHEBI:29105"/>
        <label>2</label>
    </ligand>
</feature>
<evidence type="ECO:0000256" key="6">
    <source>
        <dbReference type="ARBA" id="ARBA00023211"/>
    </source>
</evidence>
<comment type="subunit">
    <text evidence="3">Homodimer.</text>
</comment>
<dbReference type="InterPro" id="IPR010158">
    <property type="entry name" value="Amidase_Cbmase"/>
</dbReference>
<dbReference type="OrthoDB" id="9808195at2"/>
<keyword evidence="7" id="KW-0862">Zinc</keyword>
<accession>A0A1H5ID81</accession>
<keyword evidence="5 9" id="KW-0378">Hydrolase</keyword>
<keyword evidence="4 7" id="KW-0479">Metal-binding</keyword>
<feature type="binding site" evidence="7">
    <location>
        <position position="126"/>
    </location>
    <ligand>
        <name>Zn(2+)</name>
        <dbReference type="ChEBI" id="CHEBI:29105"/>
        <label>2</label>
    </ligand>
</feature>
<evidence type="ECO:0000256" key="3">
    <source>
        <dbReference type="ARBA" id="ARBA00011738"/>
    </source>
</evidence>
<dbReference type="GO" id="GO:0016813">
    <property type="term" value="F:hydrolase activity, acting on carbon-nitrogen (but not peptide) bonds, in linear amidines"/>
    <property type="evidence" value="ECO:0007669"/>
    <property type="project" value="InterPro"/>
</dbReference>
<dbReference type="PIRSF" id="PIRSF001235">
    <property type="entry name" value="Amidase_carbamoylase"/>
    <property type="match status" value="1"/>
</dbReference>
<dbReference type="InterPro" id="IPR011650">
    <property type="entry name" value="Peptidase_M20_dimer"/>
</dbReference>
<dbReference type="NCBIfam" id="TIGR01879">
    <property type="entry name" value="hydantase"/>
    <property type="match status" value="1"/>
</dbReference>
<dbReference type="GO" id="GO:0046872">
    <property type="term" value="F:metal ion binding"/>
    <property type="evidence" value="ECO:0007669"/>
    <property type="project" value="UniProtKB-KW"/>
</dbReference>
<sequence>MPDNHSGVDGAQVLADLSALRAIGAYKTGVHKPTFSEPHIRSLQWLAQRLPEAGLTAEIDGIGNVLGTSDKPGPKLLAGSHLESQNYAGWLDGPLGVVYALEAARVINSDRNAHGMIEVAAWCDEEGHFGSFLGSRSYVGGVTDAEIDAARDRSSGKSMRDALREAGLAGRARVACERGRHLGYLEAHIEQGERLEGSGLKIGVVTSIVGIWQYRIAFTGEQNHAGTTRMAVRRDAGLALARFCVDIDDRFPAHCGPRTVWTTGRITLDPGAPSIIPGAAEMLFQIRDDDAEVIARLEDLLRSMAADISARGRCTVAVERIRTGAPALMDASIQTAVEAASAAFAGGKSIRMPSGAGHDAQVLATVMPSGMLFVPSIGGISHHWTENTADADIVTGAEVFVDACRRLLKGHSVFERSGRRFA</sequence>
<dbReference type="Gene3D" id="3.40.630.10">
    <property type="entry name" value="Zn peptidases"/>
    <property type="match status" value="1"/>
</dbReference>
<dbReference type="Gene3D" id="3.30.70.360">
    <property type="match status" value="1"/>
</dbReference>
<dbReference type="AlphaFoldDB" id="A0A1H5ID81"/>
<comment type="cofactor">
    <cofactor evidence="1">
        <name>Mn(2+)</name>
        <dbReference type="ChEBI" id="CHEBI:29035"/>
    </cofactor>
</comment>
<protein>
    <submittedName>
        <fullName evidence="9">N-carbamoyl-L-amino-acid hydrolase</fullName>
    </submittedName>
</protein>